<gene>
    <name evidence="1" type="ORF">GCM10009665_34230</name>
</gene>
<dbReference type="Gene3D" id="3.10.180.10">
    <property type="entry name" value="2,3-Dihydroxybiphenyl 1,2-Dioxygenase, domain 1"/>
    <property type="match status" value="1"/>
</dbReference>
<organism evidence="1 2">
    <name type="scientific">Kitasatospora nipponensis</name>
    <dbReference type="NCBI Taxonomy" id="258049"/>
    <lineage>
        <taxon>Bacteria</taxon>
        <taxon>Bacillati</taxon>
        <taxon>Actinomycetota</taxon>
        <taxon>Actinomycetes</taxon>
        <taxon>Kitasatosporales</taxon>
        <taxon>Streptomycetaceae</taxon>
        <taxon>Kitasatospora</taxon>
    </lineage>
</organism>
<reference evidence="1 2" key="1">
    <citation type="journal article" date="2019" name="Int. J. Syst. Evol. Microbiol.">
        <title>The Global Catalogue of Microorganisms (GCM) 10K type strain sequencing project: providing services to taxonomists for standard genome sequencing and annotation.</title>
        <authorList>
            <consortium name="The Broad Institute Genomics Platform"/>
            <consortium name="The Broad Institute Genome Sequencing Center for Infectious Disease"/>
            <person name="Wu L."/>
            <person name="Ma J."/>
        </authorList>
    </citation>
    <scope>NUCLEOTIDE SEQUENCE [LARGE SCALE GENOMIC DNA]</scope>
    <source>
        <strain evidence="1 2">JCM 13004</strain>
    </source>
</reference>
<accession>A0ABN1WCS5</accession>
<keyword evidence="2" id="KW-1185">Reference proteome</keyword>
<evidence type="ECO:0000313" key="1">
    <source>
        <dbReference type="EMBL" id="GAA1240515.1"/>
    </source>
</evidence>
<dbReference type="EMBL" id="BAAALF010000053">
    <property type="protein sequence ID" value="GAA1240515.1"/>
    <property type="molecule type" value="Genomic_DNA"/>
</dbReference>
<evidence type="ECO:0008006" key="3">
    <source>
        <dbReference type="Google" id="ProtNLM"/>
    </source>
</evidence>
<evidence type="ECO:0000313" key="2">
    <source>
        <dbReference type="Proteomes" id="UP001500037"/>
    </source>
</evidence>
<protein>
    <recommendedName>
        <fullName evidence="3">ANTAR domain-containing protein</fullName>
    </recommendedName>
</protein>
<name>A0ABN1WCS5_9ACTN</name>
<comment type="caution">
    <text evidence="1">The sequence shown here is derived from an EMBL/GenBank/DDBJ whole genome shotgun (WGS) entry which is preliminary data.</text>
</comment>
<dbReference type="InterPro" id="IPR029068">
    <property type="entry name" value="Glyas_Bleomycin-R_OHBP_Dase"/>
</dbReference>
<sequence length="39" mass="4321">MELLGDPDPVRAERAMRAMLRMRKIDIQALEEAHADGGG</sequence>
<dbReference type="Proteomes" id="UP001500037">
    <property type="component" value="Unassembled WGS sequence"/>
</dbReference>
<proteinExistence type="predicted"/>